<evidence type="ECO:0000313" key="3">
    <source>
        <dbReference type="Proteomes" id="UP000178659"/>
    </source>
</evidence>
<dbReference type="Gene3D" id="3.30.700.10">
    <property type="entry name" value="Glycoprotein, Type 4 Pilin"/>
    <property type="match status" value="1"/>
</dbReference>
<keyword evidence="1" id="KW-0472">Membrane</keyword>
<dbReference type="InterPro" id="IPR045584">
    <property type="entry name" value="Pilin-like"/>
</dbReference>
<organism evidence="2 3">
    <name type="scientific">Candidatus Blackburnbacteria bacterium RIFCSPLOWO2_01_FULL_40_20</name>
    <dbReference type="NCBI Taxonomy" id="1797519"/>
    <lineage>
        <taxon>Bacteria</taxon>
        <taxon>Candidatus Blackburniibacteriota</taxon>
    </lineage>
</organism>
<dbReference type="Pfam" id="PF07963">
    <property type="entry name" value="N_methyl"/>
    <property type="match status" value="1"/>
</dbReference>
<accession>A0A1G1VF09</accession>
<dbReference type="Proteomes" id="UP000178659">
    <property type="component" value="Unassembled WGS sequence"/>
</dbReference>
<keyword evidence="1" id="KW-0812">Transmembrane</keyword>
<evidence type="ECO:0000313" key="2">
    <source>
        <dbReference type="EMBL" id="OGY14014.1"/>
    </source>
</evidence>
<proteinExistence type="predicted"/>
<evidence type="ECO:0000256" key="1">
    <source>
        <dbReference type="SAM" id="Phobius"/>
    </source>
</evidence>
<dbReference type="EMBL" id="MHCC01000004">
    <property type="protein sequence ID" value="OGY14014.1"/>
    <property type="molecule type" value="Genomic_DNA"/>
</dbReference>
<sequence>MNSQKAFTFIELIVVVSIIAIISAMGIVGYPIYLKRARDVQRKNDLKQYQVALNSFANSNSMLYPASTTTSSISSFCSSYLTNYIQGCFQDIFNLRDSSFDYNYQAQSRSGGGIIGSAEATKWVLWAKLEVGSKYWVVCSNGKVGEKASTGFIVTGANCPL</sequence>
<dbReference type="SUPFAM" id="SSF54523">
    <property type="entry name" value="Pili subunits"/>
    <property type="match status" value="1"/>
</dbReference>
<dbReference type="NCBIfam" id="TIGR02532">
    <property type="entry name" value="IV_pilin_GFxxxE"/>
    <property type="match status" value="1"/>
</dbReference>
<protein>
    <recommendedName>
        <fullName evidence="4">Type II secretion system protein GspG C-terminal domain-containing protein</fullName>
    </recommendedName>
</protein>
<dbReference type="InterPro" id="IPR012902">
    <property type="entry name" value="N_methyl_site"/>
</dbReference>
<feature type="transmembrane region" description="Helical" evidence="1">
    <location>
        <begin position="6"/>
        <end position="33"/>
    </location>
</feature>
<comment type="caution">
    <text evidence="2">The sequence shown here is derived from an EMBL/GenBank/DDBJ whole genome shotgun (WGS) entry which is preliminary data.</text>
</comment>
<evidence type="ECO:0008006" key="4">
    <source>
        <dbReference type="Google" id="ProtNLM"/>
    </source>
</evidence>
<keyword evidence="1" id="KW-1133">Transmembrane helix</keyword>
<gene>
    <name evidence="2" type="ORF">A3A77_03395</name>
</gene>
<dbReference type="AlphaFoldDB" id="A0A1G1VF09"/>
<reference evidence="2 3" key="1">
    <citation type="journal article" date="2016" name="Nat. Commun.">
        <title>Thousands of microbial genomes shed light on interconnected biogeochemical processes in an aquifer system.</title>
        <authorList>
            <person name="Anantharaman K."/>
            <person name="Brown C.T."/>
            <person name="Hug L.A."/>
            <person name="Sharon I."/>
            <person name="Castelle C.J."/>
            <person name="Probst A.J."/>
            <person name="Thomas B.C."/>
            <person name="Singh A."/>
            <person name="Wilkins M.J."/>
            <person name="Karaoz U."/>
            <person name="Brodie E.L."/>
            <person name="Williams K.H."/>
            <person name="Hubbard S.S."/>
            <person name="Banfield J.F."/>
        </authorList>
    </citation>
    <scope>NUCLEOTIDE SEQUENCE [LARGE SCALE GENOMIC DNA]</scope>
</reference>
<name>A0A1G1VF09_9BACT</name>